<dbReference type="EMBL" id="JACHGY010000001">
    <property type="protein sequence ID" value="MBB6429263.1"/>
    <property type="molecule type" value="Genomic_DNA"/>
</dbReference>
<evidence type="ECO:0000256" key="2">
    <source>
        <dbReference type="ARBA" id="ARBA00022691"/>
    </source>
</evidence>
<feature type="compositionally biased region" description="Basic residues" evidence="7">
    <location>
        <begin position="472"/>
        <end position="485"/>
    </location>
</feature>
<evidence type="ECO:0000313" key="10">
    <source>
        <dbReference type="Proteomes" id="UP000541810"/>
    </source>
</evidence>
<keyword evidence="5" id="KW-0411">Iron-sulfur</keyword>
<dbReference type="SFLD" id="SFLDG01067">
    <property type="entry name" value="SPASM/twitch_domain_containing"/>
    <property type="match status" value="1"/>
</dbReference>
<dbReference type="CDD" id="cd01335">
    <property type="entry name" value="Radical_SAM"/>
    <property type="match status" value="1"/>
</dbReference>
<comment type="caution">
    <text evidence="9">The sequence shown here is derived from an EMBL/GenBank/DDBJ whole genome shotgun (WGS) entry which is preliminary data.</text>
</comment>
<dbReference type="GO" id="GO:0051536">
    <property type="term" value="F:iron-sulfur cluster binding"/>
    <property type="evidence" value="ECO:0007669"/>
    <property type="project" value="UniProtKB-KW"/>
</dbReference>
<name>A0A7X0H4S1_9BACT</name>
<protein>
    <recommendedName>
        <fullName evidence="8">Radical SAM core domain-containing protein</fullName>
    </recommendedName>
</protein>
<evidence type="ECO:0000256" key="1">
    <source>
        <dbReference type="ARBA" id="ARBA00001966"/>
    </source>
</evidence>
<comment type="cofactor">
    <cofactor evidence="1">
        <name>[4Fe-4S] cluster</name>
        <dbReference type="ChEBI" id="CHEBI:49883"/>
    </cofactor>
</comment>
<evidence type="ECO:0000256" key="7">
    <source>
        <dbReference type="SAM" id="MobiDB-lite"/>
    </source>
</evidence>
<evidence type="ECO:0000256" key="5">
    <source>
        <dbReference type="ARBA" id="ARBA00023014"/>
    </source>
</evidence>
<organism evidence="9 10">
    <name type="scientific">Algisphaera agarilytica</name>
    <dbReference type="NCBI Taxonomy" id="1385975"/>
    <lineage>
        <taxon>Bacteria</taxon>
        <taxon>Pseudomonadati</taxon>
        <taxon>Planctomycetota</taxon>
        <taxon>Phycisphaerae</taxon>
        <taxon>Phycisphaerales</taxon>
        <taxon>Phycisphaeraceae</taxon>
        <taxon>Algisphaera</taxon>
    </lineage>
</organism>
<feature type="domain" description="Radical SAM core" evidence="8">
    <location>
        <begin position="57"/>
        <end position="292"/>
    </location>
</feature>
<dbReference type="InterPro" id="IPR007197">
    <property type="entry name" value="rSAM"/>
</dbReference>
<evidence type="ECO:0000256" key="4">
    <source>
        <dbReference type="ARBA" id="ARBA00023004"/>
    </source>
</evidence>
<reference evidence="9 10" key="1">
    <citation type="submission" date="2020-08" db="EMBL/GenBank/DDBJ databases">
        <title>Genomic Encyclopedia of Type Strains, Phase IV (KMG-IV): sequencing the most valuable type-strain genomes for metagenomic binning, comparative biology and taxonomic classification.</title>
        <authorList>
            <person name="Goeker M."/>
        </authorList>
    </citation>
    <scope>NUCLEOTIDE SEQUENCE [LARGE SCALE GENOMIC DNA]</scope>
    <source>
        <strain evidence="9 10">DSM 103725</strain>
    </source>
</reference>
<keyword evidence="2" id="KW-0949">S-adenosyl-L-methionine</keyword>
<dbReference type="NCBIfam" id="TIGR04085">
    <property type="entry name" value="rSAM_more_4Fe4S"/>
    <property type="match status" value="1"/>
</dbReference>
<dbReference type="Pfam" id="PF04055">
    <property type="entry name" value="Radical_SAM"/>
    <property type="match status" value="1"/>
</dbReference>
<dbReference type="PROSITE" id="PS51918">
    <property type="entry name" value="RADICAL_SAM"/>
    <property type="match status" value="1"/>
</dbReference>
<evidence type="ECO:0000313" key="9">
    <source>
        <dbReference type="EMBL" id="MBB6429263.1"/>
    </source>
</evidence>
<evidence type="ECO:0000256" key="3">
    <source>
        <dbReference type="ARBA" id="ARBA00022723"/>
    </source>
</evidence>
<dbReference type="InterPro" id="IPR023867">
    <property type="entry name" value="Sulphatase_maturase_rSAM"/>
</dbReference>
<feature type="region of interest" description="Disordered" evidence="7">
    <location>
        <begin position="461"/>
        <end position="485"/>
    </location>
</feature>
<dbReference type="SUPFAM" id="SSF102114">
    <property type="entry name" value="Radical SAM enzymes"/>
    <property type="match status" value="1"/>
</dbReference>
<dbReference type="InterPro" id="IPR058240">
    <property type="entry name" value="rSAM_sf"/>
</dbReference>
<feature type="region of interest" description="Disordered" evidence="7">
    <location>
        <begin position="1"/>
        <end position="36"/>
    </location>
</feature>
<dbReference type="PANTHER" id="PTHR43273">
    <property type="entry name" value="ANAEROBIC SULFATASE-MATURATING ENZYME HOMOLOG ASLB-RELATED"/>
    <property type="match status" value="1"/>
</dbReference>
<dbReference type="GO" id="GO:0016491">
    <property type="term" value="F:oxidoreductase activity"/>
    <property type="evidence" value="ECO:0007669"/>
    <property type="project" value="InterPro"/>
</dbReference>
<evidence type="ECO:0000259" key="8">
    <source>
        <dbReference type="PROSITE" id="PS51918"/>
    </source>
</evidence>
<dbReference type="SFLD" id="SFLDS00029">
    <property type="entry name" value="Radical_SAM"/>
    <property type="match status" value="1"/>
</dbReference>
<gene>
    <name evidence="9" type="ORF">HNQ40_001069</name>
</gene>
<dbReference type="Proteomes" id="UP000541810">
    <property type="component" value="Unassembled WGS sequence"/>
</dbReference>
<dbReference type="PANTHER" id="PTHR43273:SF3">
    <property type="entry name" value="ANAEROBIC SULFATASE-MATURATING ENZYME HOMOLOG ASLB-RELATED"/>
    <property type="match status" value="1"/>
</dbReference>
<dbReference type="InterPro" id="IPR023885">
    <property type="entry name" value="4Fe4S-binding_SPASM_dom"/>
</dbReference>
<dbReference type="Gene3D" id="3.20.20.70">
    <property type="entry name" value="Aldolase class I"/>
    <property type="match status" value="1"/>
</dbReference>
<dbReference type="SFLD" id="SFLDG01386">
    <property type="entry name" value="main_SPASM_domain-containing"/>
    <property type="match status" value="1"/>
</dbReference>
<keyword evidence="3" id="KW-0479">Metal-binding</keyword>
<dbReference type="AlphaFoldDB" id="A0A7X0H4S1"/>
<sequence>MAWTFSDEVTFTPDSETPGFSGMEMNAAPGDRGARFDEDALGGGPFNFSATPGVSQGLSPRRTTIMLKPVGATCNLACDYCYYLPVAQGYEAPAKRMSLDVLESVLAGYLPEAAAEVSIAWQGGEPTLAGLPWFKKMIELVEKHRRPGQTVNHALQTNGTRLNDDWGAFLHQHQFLVGLSLDGLLRDHDHYRKDRQQRGTYQRVLDGRAILQKHKVEHNLLVVLNDRNVTRPREVWRQLMALRTDWIQFIPAVEWVHDPDATGDHAWKTADFSPPGEAYGRFLIHVFDDWFAHHRHRVSVRMFDAVLSILARGYSTECTLGNTCAGQVTLEHDGSVYGCDHFVEPNWGLGQVSPPVSLTCNGQKLDPSEPGDAAPLDTDWMSRLDSPRFETFARRKQEHGAMCRSCDFRRVCNGGCPKHRPVRGSRPAPSALCSGYRMFFAHAMPRLEWLAGYIQRGDIPPAEAPSSIMPRNSRKPRVKTRKKRR</sequence>
<dbReference type="RefSeq" id="WP_184676849.1">
    <property type="nucleotide sequence ID" value="NZ_JACHGY010000001.1"/>
</dbReference>
<keyword evidence="10" id="KW-1185">Reference proteome</keyword>
<proteinExistence type="inferred from homology"/>
<evidence type="ECO:0000256" key="6">
    <source>
        <dbReference type="ARBA" id="ARBA00023601"/>
    </source>
</evidence>
<dbReference type="GO" id="GO:0046872">
    <property type="term" value="F:metal ion binding"/>
    <property type="evidence" value="ECO:0007669"/>
    <property type="project" value="UniProtKB-KW"/>
</dbReference>
<accession>A0A7X0H4S1</accession>
<dbReference type="InterPro" id="IPR013785">
    <property type="entry name" value="Aldolase_TIM"/>
</dbReference>
<keyword evidence="4" id="KW-0408">Iron</keyword>
<comment type="similarity">
    <text evidence="6">Belongs to the radical SAM superfamily. Anaerobic sulfatase-maturating enzyme family.</text>
</comment>